<evidence type="ECO:0000313" key="2">
    <source>
        <dbReference type="Proteomes" id="UP000037594"/>
    </source>
</evidence>
<gene>
    <name evidence="1" type="ORF">ACT17_20525</name>
</gene>
<comment type="caution">
    <text evidence="1">The sequence shown here is derived from an EMBL/GenBank/DDBJ whole genome shotgun (WGS) entry which is preliminary data.</text>
</comment>
<dbReference type="RefSeq" id="WP_047040454.1">
    <property type="nucleotide sequence ID" value="NZ_LFOD01000021.1"/>
</dbReference>
<accession>A0A0J8WTM9</accession>
<dbReference type="EMBL" id="LFOD01000021">
    <property type="protein sequence ID" value="KMV16354.1"/>
    <property type="molecule type" value="Genomic_DNA"/>
</dbReference>
<proteinExistence type="predicted"/>
<organism evidence="1 2">
    <name type="scientific">Mycolicibacterium conceptionense</name>
    <dbReference type="NCBI Taxonomy" id="451644"/>
    <lineage>
        <taxon>Bacteria</taxon>
        <taxon>Bacillati</taxon>
        <taxon>Actinomycetota</taxon>
        <taxon>Actinomycetes</taxon>
        <taxon>Mycobacteriales</taxon>
        <taxon>Mycobacteriaceae</taxon>
        <taxon>Mycolicibacterium</taxon>
    </lineage>
</organism>
<sequence>MDRPFAARARELCSESDEHHDRVWFCTTCHLLEQRLTPITDVLADLLEDANLIITVKGPLGD</sequence>
<dbReference type="AlphaFoldDB" id="A0A0J8WTM9"/>
<reference evidence="1 2" key="1">
    <citation type="submission" date="2015-06" db="EMBL/GenBank/DDBJ databases">
        <title>Genome sequence of Mycobacterium conceptionense strain MLE.</title>
        <authorList>
            <person name="Greninger A.L."/>
            <person name="Cunningham G."/>
            <person name="Chiu C.Y."/>
            <person name="Miller S."/>
        </authorList>
    </citation>
    <scope>NUCLEOTIDE SEQUENCE [LARGE SCALE GENOMIC DNA]</scope>
    <source>
        <strain evidence="1 2">MLE</strain>
    </source>
</reference>
<dbReference type="OrthoDB" id="9985332at2"/>
<dbReference type="PATRIC" id="fig|451644.5.peg.4242"/>
<dbReference type="Proteomes" id="UP000037594">
    <property type="component" value="Unassembled WGS sequence"/>
</dbReference>
<evidence type="ECO:0000313" key="1">
    <source>
        <dbReference type="EMBL" id="KMV16354.1"/>
    </source>
</evidence>
<name>A0A0J8WTM9_9MYCO</name>
<protein>
    <submittedName>
        <fullName evidence="1">Uncharacterized protein</fullName>
    </submittedName>
</protein>